<dbReference type="SUPFAM" id="SSF53335">
    <property type="entry name" value="S-adenosyl-L-methionine-dependent methyltransferases"/>
    <property type="match status" value="1"/>
</dbReference>
<dbReference type="AlphaFoldDB" id="A0A6M0ILV5"/>
<feature type="domain" description="DUF7814" evidence="8">
    <location>
        <begin position="246"/>
        <end position="446"/>
    </location>
</feature>
<proteinExistence type="predicted"/>
<dbReference type="PRINTS" id="PR00507">
    <property type="entry name" value="N12N6MTFRASE"/>
</dbReference>
<dbReference type="RefSeq" id="WP_164041762.1">
    <property type="nucleotide sequence ID" value="NZ_JAAGNZ010000002.1"/>
</dbReference>
<dbReference type="Pfam" id="PF25120">
    <property type="entry name" value="DUF7814"/>
    <property type="match status" value="1"/>
</dbReference>
<dbReference type="InterPro" id="IPR050953">
    <property type="entry name" value="N4_N6_ade-DNA_methylase"/>
</dbReference>
<dbReference type="InterPro" id="IPR011639">
    <property type="entry name" value="MethylTrfase_TaqI-like_dom"/>
</dbReference>
<dbReference type="Pfam" id="PF23653">
    <property type="entry name" value="DUF7149"/>
    <property type="match status" value="1"/>
</dbReference>
<dbReference type="Pfam" id="PF07669">
    <property type="entry name" value="Eco57I"/>
    <property type="match status" value="1"/>
</dbReference>
<dbReference type="Proteomes" id="UP000477386">
    <property type="component" value="Unassembled WGS sequence"/>
</dbReference>
<dbReference type="GO" id="GO:0009007">
    <property type="term" value="F:site-specific DNA-methyltransferase (adenine-specific) activity"/>
    <property type="evidence" value="ECO:0007669"/>
    <property type="project" value="UniProtKB-EC"/>
</dbReference>
<comment type="catalytic activity">
    <reaction evidence="5">
        <text>a 2'-deoxyadenosine in DNA + S-adenosyl-L-methionine = an N(6)-methyl-2'-deoxyadenosine in DNA + S-adenosyl-L-homocysteine + H(+)</text>
        <dbReference type="Rhea" id="RHEA:15197"/>
        <dbReference type="Rhea" id="RHEA-COMP:12418"/>
        <dbReference type="Rhea" id="RHEA-COMP:12419"/>
        <dbReference type="ChEBI" id="CHEBI:15378"/>
        <dbReference type="ChEBI" id="CHEBI:57856"/>
        <dbReference type="ChEBI" id="CHEBI:59789"/>
        <dbReference type="ChEBI" id="CHEBI:90615"/>
        <dbReference type="ChEBI" id="CHEBI:90616"/>
        <dbReference type="EC" id="2.1.1.72"/>
    </reaction>
</comment>
<evidence type="ECO:0000256" key="5">
    <source>
        <dbReference type="ARBA" id="ARBA00047942"/>
    </source>
</evidence>
<dbReference type="GO" id="GO:0032259">
    <property type="term" value="P:methylation"/>
    <property type="evidence" value="ECO:0007669"/>
    <property type="project" value="UniProtKB-KW"/>
</dbReference>
<evidence type="ECO:0000259" key="6">
    <source>
        <dbReference type="Pfam" id="PF07669"/>
    </source>
</evidence>
<dbReference type="PANTHER" id="PTHR33841">
    <property type="entry name" value="DNA METHYLTRANSFERASE YEEA-RELATED"/>
    <property type="match status" value="1"/>
</dbReference>
<keyword evidence="2 9" id="KW-0489">Methyltransferase</keyword>
<evidence type="ECO:0000313" key="10">
    <source>
        <dbReference type="Proteomes" id="UP000477386"/>
    </source>
</evidence>
<dbReference type="EC" id="2.1.1.72" evidence="1"/>
<keyword evidence="4" id="KW-0949">S-adenosyl-L-methionine</keyword>
<dbReference type="PANTHER" id="PTHR33841:SF1">
    <property type="entry name" value="DNA METHYLTRANSFERASE A"/>
    <property type="match status" value="1"/>
</dbReference>
<keyword evidence="10" id="KW-1185">Reference proteome</keyword>
<accession>A0A6M0ILV5</accession>
<reference evidence="9 10" key="1">
    <citation type="submission" date="2020-02" db="EMBL/GenBank/DDBJ databases">
        <title>Draft genome sequence of two Spirosoma agri KCTC 52727 and Spirosoma terrae KCTC 52035.</title>
        <authorList>
            <person name="Rojas J."/>
            <person name="Ambika Manirajan B."/>
            <person name="Ratering S."/>
            <person name="Suarez C."/>
            <person name="Schnell S."/>
        </authorList>
    </citation>
    <scope>NUCLEOTIDE SEQUENCE [LARGE SCALE GENOMIC DNA]</scope>
    <source>
        <strain evidence="9 10">KCTC 52727</strain>
    </source>
</reference>
<evidence type="ECO:0000256" key="3">
    <source>
        <dbReference type="ARBA" id="ARBA00022679"/>
    </source>
</evidence>
<evidence type="ECO:0000259" key="8">
    <source>
        <dbReference type="Pfam" id="PF25120"/>
    </source>
</evidence>
<feature type="domain" description="DUF7149" evidence="7">
    <location>
        <begin position="7"/>
        <end position="241"/>
    </location>
</feature>
<dbReference type="InterPro" id="IPR056716">
    <property type="entry name" value="DUF7814"/>
</dbReference>
<name>A0A6M0ILV5_9BACT</name>
<keyword evidence="3 9" id="KW-0808">Transferase</keyword>
<evidence type="ECO:0000256" key="4">
    <source>
        <dbReference type="ARBA" id="ARBA00022691"/>
    </source>
</evidence>
<sequence>MRLQLRKPSQALDKAYARQPLPQEQLDGFRQALAKLFARVDENESEAHQQTIVADFLRELVPANTYRVAVGEAIDLIVQAEPVPSGMTNETVSTAVIETRKVFAGEMMTPLKNNVRALHELILSYFENAERESPNAVCQLVITDVYNWFLFDELDFRRFFYDNVRLKKLFQIRQQQKKSDTYFFTETARILRDLDAEVPVTYLNLREVADTLTLLPEQSNRLLVPVVKLFSPAHLLKQPFSSGTDAFNQRFYEELLHIIGIHEQSVKKSGSRLQRLPETERSAGSLLENTITQLRTHSVLAGLDDADRYGEAEEDQLIAVGLELCLTWLTRVFFLKVNEQLFPRGLPAVRNFAELNELFFDVITVPDEQRSDDVSARFGEVLHLNCPLFIETELERKTITIRTLADTLELPRFAQTVVANADSDVAQTTTLDYLLTFLDGYDFSTKPLLVVRETDRPRISAAILGIVFEKIDNQYTGSLIPGRIVTHMVRHTIRQAAVSVFSALPELAAEAGQMTTVDVLKTYIGQFHEPDSLLHVNAVINRLRIVDPAVGSGRFLVSALNELIALKAELGLLIDHDGQRIHRLDVSVVDDELLITNASGELFSYALEDDTVTSFSALERQRIQQTIFREKQTLLENCLFGVDRKAVSINFCQFRLWTELLKSTFFVETGRNAASPPVRQSLAGPPVRSPDQMVSLLTYNKAYAQETAPAVMRHSDRSLQITTNLKIGDALVSRFEPNFQGDGLKMQSRNDFLSEIKRYKAAALAYKQSWEATEKEQIHTHIQEIESALHLLSPVDQKETVAIRRLEARLAQSALPFDVAGQEERLQKLVNQLAVQKKALTDKRRLFEQAVEWRYVFPEVLDDSGNYVGFDAVLGYPPVIRSEGFARVKTYFQRAFPNAYSSKADPYALLVELGMKLLKPGGELVYWLPTNWLKSGNAGKLRDWLSTWSAPAVDHAESLPPIDNADMQRMLIIQKTTPATAPPNQPNLGDTA</sequence>
<dbReference type="GO" id="GO:0006304">
    <property type="term" value="P:DNA modification"/>
    <property type="evidence" value="ECO:0007669"/>
    <property type="project" value="InterPro"/>
</dbReference>
<gene>
    <name evidence="9" type="ORF">GK091_20580</name>
</gene>
<evidence type="ECO:0000259" key="7">
    <source>
        <dbReference type="Pfam" id="PF23653"/>
    </source>
</evidence>
<organism evidence="9 10">
    <name type="scientific">Spirosoma agri</name>
    <dbReference type="NCBI Taxonomy" id="1987381"/>
    <lineage>
        <taxon>Bacteria</taxon>
        <taxon>Pseudomonadati</taxon>
        <taxon>Bacteroidota</taxon>
        <taxon>Cytophagia</taxon>
        <taxon>Cytophagales</taxon>
        <taxon>Cytophagaceae</taxon>
        <taxon>Spirosoma</taxon>
    </lineage>
</organism>
<comment type="caution">
    <text evidence="9">The sequence shown here is derived from an EMBL/GenBank/DDBJ whole genome shotgun (WGS) entry which is preliminary data.</text>
</comment>
<dbReference type="InterPro" id="IPR055573">
    <property type="entry name" value="DUF7149"/>
</dbReference>
<protein>
    <recommendedName>
        <fullName evidence="1">site-specific DNA-methyltransferase (adenine-specific)</fullName>
        <ecNumber evidence="1">2.1.1.72</ecNumber>
    </recommendedName>
</protein>
<evidence type="ECO:0000313" key="9">
    <source>
        <dbReference type="EMBL" id="NEU69296.1"/>
    </source>
</evidence>
<evidence type="ECO:0000256" key="1">
    <source>
        <dbReference type="ARBA" id="ARBA00011900"/>
    </source>
</evidence>
<dbReference type="EMBL" id="JAAGNZ010000002">
    <property type="protein sequence ID" value="NEU69296.1"/>
    <property type="molecule type" value="Genomic_DNA"/>
</dbReference>
<dbReference type="Gene3D" id="3.40.50.150">
    <property type="entry name" value="Vaccinia Virus protein VP39"/>
    <property type="match status" value="2"/>
</dbReference>
<feature type="domain" description="Type II methyltransferase M.TaqI-like" evidence="6">
    <location>
        <begin position="637"/>
        <end position="944"/>
    </location>
</feature>
<evidence type="ECO:0000256" key="2">
    <source>
        <dbReference type="ARBA" id="ARBA00022603"/>
    </source>
</evidence>
<dbReference type="InterPro" id="IPR029063">
    <property type="entry name" value="SAM-dependent_MTases_sf"/>
</dbReference>